<reference evidence="2 3" key="2">
    <citation type="journal article" date="2024" name="Microb. Biotechnol.">
        <title>The involvement of multiple ABC transporters in daunorubicin efflux in Streptomyces coeruleorubidus.</title>
        <authorList>
            <person name="Dong J."/>
            <person name="Ning J."/>
            <person name="Tian Y."/>
            <person name="Li H."/>
            <person name="Chen H."/>
            <person name="Guan W."/>
        </authorList>
    </citation>
    <scope>NUCLEOTIDE SEQUENCE [LARGE SCALE GENOMIC DNA]</scope>
    <source>
        <strain evidence="2 3">CICC 11043</strain>
    </source>
</reference>
<evidence type="ECO:0008006" key="4">
    <source>
        <dbReference type="Google" id="ProtNLM"/>
    </source>
</evidence>
<sequence length="109" mass="11698">MFDHGERGDGEAPAPLSGESDFHALDYAHGTVYDCDATNSLLRTTKDGTTWKDAARREALDIAVSPNDPGLILATTETVPAKYGRLKGTNRTDAPARLATRSIPPSSQR</sequence>
<dbReference type="Proteomes" id="UP001305002">
    <property type="component" value="Chromosome"/>
</dbReference>
<feature type="region of interest" description="Disordered" evidence="1">
    <location>
        <begin position="1"/>
        <end position="21"/>
    </location>
</feature>
<feature type="region of interest" description="Disordered" evidence="1">
    <location>
        <begin position="84"/>
        <end position="109"/>
    </location>
</feature>
<proteinExistence type="predicted"/>
<gene>
    <name evidence="2" type="ORF">R5U08_34650</name>
</gene>
<organism evidence="2 3">
    <name type="scientific">Streptomyces coeruleorubidus</name>
    <dbReference type="NCBI Taxonomy" id="116188"/>
    <lineage>
        <taxon>Bacteria</taxon>
        <taxon>Bacillati</taxon>
        <taxon>Actinomycetota</taxon>
        <taxon>Actinomycetes</taxon>
        <taxon>Kitasatosporales</taxon>
        <taxon>Streptomycetaceae</taxon>
        <taxon>Streptomyces</taxon>
    </lineage>
</organism>
<accession>A0ABZ0KM70</accession>
<evidence type="ECO:0000256" key="1">
    <source>
        <dbReference type="SAM" id="MobiDB-lite"/>
    </source>
</evidence>
<evidence type="ECO:0000313" key="2">
    <source>
        <dbReference type="EMBL" id="WOT38981.1"/>
    </source>
</evidence>
<name>A0ABZ0KM70_STRC4</name>
<reference evidence="2 3" key="1">
    <citation type="journal article" date="2021" name="J. Microbiol. Biotechnol.">
        <title>An Efficient Markerless Deletion System Suitable for the Industrial Strains of Streptomyces.</title>
        <authorList>
            <person name="Dong J."/>
            <person name="Wei J."/>
            <person name="Li H."/>
            <person name="Zhao S."/>
            <person name="Guan W."/>
        </authorList>
    </citation>
    <scope>NUCLEOTIDE SEQUENCE [LARGE SCALE GENOMIC DNA]</scope>
    <source>
        <strain evidence="2 3">CICC 11043</strain>
    </source>
</reference>
<dbReference type="RefSeq" id="WP_230528628.1">
    <property type="nucleotide sequence ID" value="NZ_BMSO01000004.1"/>
</dbReference>
<dbReference type="EMBL" id="CP137524">
    <property type="protein sequence ID" value="WOT38981.1"/>
    <property type="molecule type" value="Genomic_DNA"/>
</dbReference>
<feature type="compositionally biased region" description="Basic and acidic residues" evidence="1">
    <location>
        <begin position="1"/>
        <end position="10"/>
    </location>
</feature>
<evidence type="ECO:0000313" key="3">
    <source>
        <dbReference type="Proteomes" id="UP001305002"/>
    </source>
</evidence>
<dbReference type="SUPFAM" id="SSF110296">
    <property type="entry name" value="Oligoxyloglucan reducing end-specific cellobiohydrolase"/>
    <property type="match status" value="1"/>
</dbReference>
<keyword evidence="3" id="KW-1185">Reference proteome</keyword>
<protein>
    <recommendedName>
        <fullName evidence="4">Exo-alpha-sialidase</fullName>
    </recommendedName>
</protein>